<organism evidence="1 2">
    <name type="scientific">Entomophthora muscae</name>
    <dbReference type="NCBI Taxonomy" id="34485"/>
    <lineage>
        <taxon>Eukaryota</taxon>
        <taxon>Fungi</taxon>
        <taxon>Fungi incertae sedis</taxon>
        <taxon>Zoopagomycota</taxon>
        <taxon>Entomophthoromycotina</taxon>
        <taxon>Entomophthoromycetes</taxon>
        <taxon>Entomophthorales</taxon>
        <taxon>Entomophthoraceae</taxon>
        <taxon>Entomophthora</taxon>
    </lineage>
</organism>
<dbReference type="Proteomes" id="UP001165960">
    <property type="component" value="Unassembled WGS sequence"/>
</dbReference>
<sequence>MHSDKDAMTPICARELYHGLYDASCLAAEVLLGLQSVSLAPGQISAQHAHCGGPGNQPPPTPTPNLLQS</sequence>
<reference evidence="1" key="1">
    <citation type="submission" date="2022-04" db="EMBL/GenBank/DDBJ databases">
        <title>Genome of the entomopathogenic fungus Entomophthora muscae.</title>
        <authorList>
            <person name="Elya C."/>
            <person name="Lovett B.R."/>
            <person name="Lee E."/>
            <person name="Macias A.M."/>
            <person name="Hajek A.E."/>
            <person name="De Bivort B.L."/>
            <person name="Kasson M.T."/>
            <person name="De Fine Licht H.H."/>
            <person name="Stajich J.E."/>
        </authorList>
    </citation>
    <scope>NUCLEOTIDE SEQUENCE</scope>
    <source>
        <strain evidence="1">Berkeley</strain>
    </source>
</reference>
<protein>
    <submittedName>
        <fullName evidence="1">Uncharacterized protein</fullName>
    </submittedName>
</protein>
<proteinExistence type="predicted"/>
<comment type="caution">
    <text evidence="1">The sequence shown here is derived from an EMBL/GenBank/DDBJ whole genome shotgun (WGS) entry which is preliminary data.</text>
</comment>
<name>A0ACC2RW70_9FUNG</name>
<evidence type="ECO:0000313" key="1">
    <source>
        <dbReference type="EMBL" id="KAJ9054354.1"/>
    </source>
</evidence>
<gene>
    <name evidence="1" type="ORF">DSO57_1015562</name>
</gene>
<accession>A0ACC2RW70</accession>
<keyword evidence="2" id="KW-1185">Reference proteome</keyword>
<evidence type="ECO:0000313" key="2">
    <source>
        <dbReference type="Proteomes" id="UP001165960"/>
    </source>
</evidence>
<dbReference type="EMBL" id="QTSX02006451">
    <property type="protein sequence ID" value="KAJ9054354.1"/>
    <property type="molecule type" value="Genomic_DNA"/>
</dbReference>